<protein>
    <submittedName>
        <fullName evidence="3">Uncharacterized protein</fullName>
    </submittedName>
</protein>
<feature type="region of interest" description="Disordered" evidence="2">
    <location>
        <begin position="232"/>
        <end position="259"/>
    </location>
</feature>
<dbReference type="GO" id="GO:0000387">
    <property type="term" value="P:spliceosomal snRNP assembly"/>
    <property type="evidence" value="ECO:0007669"/>
    <property type="project" value="InterPro"/>
</dbReference>
<dbReference type="Proteomes" id="UP000310158">
    <property type="component" value="Unassembled WGS sequence"/>
</dbReference>
<dbReference type="AlphaFoldDB" id="A0A4V3XF74"/>
<feature type="region of interest" description="Disordered" evidence="2">
    <location>
        <begin position="1"/>
        <end position="23"/>
    </location>
</feature>
<accession>A0A4V3XF74</accession>
<dbReference type="Pfam" id="PF04938">
    <property type="entry name" value="SIP1"/>
    <property type="match status" value="1"/>
</dbReference>
<feature type="region of interest" description="Disordered" evidence="2">
    <location>
        <begin position="151"/>
        <end position="178"/>
    </location>
</feature>
<gene>
    <name evidence="3" type="ORF">EW146_g4209</name>
</gene>
<name>A0A4V3XF74_9AGAM</name>
<comment type="similarity">
    <text evidence="1">Belongs to the gemin-2 family.</text>
</comment>
<evidence type="ECO:0000256" key="2">
    <source>
        <dbReference type="SAM" id="MobiDB-lite"/>
    </source>
</evidence>
<dbReference type="GO" id="GO:0005634">
    <property type="term" value="C:nucleus"/>
    <property type="evidence" value="ECO:0007669"/>
    <property type="project" value="TreeGrafter"/>
</dbReference>
<dbReference type="EMBL" id="SGPL01000157">
    <property type="protein sequence ID" value="THH16443.1"/>
    <property type="molecule type" value="Genomic_DNA"/>
</dbReference>
<evidence type="ECO:0000313" key="4">
    <source>
        <dbReference type="Proteomes" id="UP000310158"/>
    </source>
</evidence>
<dbReference type="Gene3D" id="1.20.58.1070">
    <property type="match status" value="1"/>
</dbReference>
<dbReference type="PANTHER" id="PTHR12794:SF0">
    <property type="entry name" value="GEM-ASSOCIATED PROTEIN 2"/>
    <property type="match status" value="1"/>
</dbReference>
<comment type="caution">
    <text evidence="3">The sequence shown here is derived from an EMBL/GenBank/DDBJ whole genome shotgun (WGS) entry which is preliminary data.</text>
</comment>
<feature type="region of interest" description="Disordered" evidence="2">
    <location>
        <begin position="512"/>
        <end position="533"/>
    </location>
</feature>
<dbReference type="PANTHER" id="PTHR12794">
    <property type="entry name" value="GEMIN2"/>
    <property type="match status" value="1"/>
</dbReference>
<organism evidence="3 4">
    <name type="scientific">Bondarzewia mesenterica</name>
    <dbReference type="NCBI Taxonomy" id="1095465"/>
    <lineage>
        <taxon>Eukaryota</taxon>
        <taxon>Fungi</taxon>
        <taxon>Dikarya</taxon>
        <taxon>Basidiomycota</taxon>
        <taxon>Agaricomycotina</taxon>
        <taxon>Agaricomycetes</taxon>
        <taxon>Russulales</taxon>
        <taxon>Bondarzewiaceae</taxon>
        <taxon>Bondarzewia</taxon>
    </lineage>
</organism>
<evidence type="ECO:0000256" key="1">
    <source>
        <dbReference type="ARBA" id="ARBA00025758"/>
    </source>
</evidence>
<dbReference type="OrthoDB" id="428895at2759"/>
<proteinExistence type="inferred from homology"/>
<keyword evidence="4" id="KW-1185">Reference proteome</keyword>
<reference evidence="3 4" key="1">
    <citation type="submission" date="2019-02" db="EMBL/GenBank/DDBJ databases">
        <title>Genome sequencing of the rare red list fungi Bondarzewia mesenterica.</title>
        <authorList>
            <person name="Buettner E."/>
            <person name="Kellner H."/>
        </authorList>
    </citation>
    <scope>NUCLEOTIDE SEQUENCE [LARGE SCALE GENOMIC DNA]</scope>
    <source>
        <strain evidence="3 4">DSM 108281</strain>
    </source>
</reference>
<dbReference type="GO" id="GO:0032797">
    <property type="term" value="C:SMN complex"/>
    <property type="evidence" value="ECO:0007669"/>
    <property type="project" value="TreeGrafter"/>
</dbReference>
<sequence>MAPAHKRKRDDEGNEGEPAYGLRQTLPVANLPADFVGEPMDGLQYLFTVRRDARKLPAITRVQNPYEVTLPETIPSSESKSFPVPKKIRLPSEEWREIFIRRFVNFRKNVKQPTIHVHLPIPRTRGQRLMPDKKERDAWWEFLAGSPSSVWDPPHVTKQAKPKGGGQAGPVSVQGASRPRRMLAYENNMDEWVVGTTEKDQLTNMHDAEMRVSDTDSREGVLASGSFQGAVTGDAAKVNGSDSVQTPQEPSPTLVPREPTPNLLQYIDHRMSLHLLMYFTHWFNLHLESLDPSSTAPVHVPLESHARWIFVLLGRVDDFCSGDEISGLRALARGKKAAGRSEMGEVSCWMVICAVAGVWGQRDLWSEAEEMLSKCRFLNAPVRLSCIDVRNNIYERQLGLEGYPTVKLEDRSILPTDEVLKAFVDGTTGNQTVSAPSGGFPVGQGFRVNIVQDTTHTSTIYAQSSEFAITQSNSSVSSASSTASSSSSGTFSGSSSAISTASSAVSSNTVANLNPTSSQTGTSPSSSNAATRSSFGSQGVLAAVLVIGYFFA</sequence>
<evidence type="ECO:0000313" key="3">
    <source>
        <dbReference type="EMBL" id="THH16443.1"/>
    </source>
</evidence>
<dbReference type="InterPro" id="IPR035426">
    <property type="entry name" value="Gemin2/Brr1"/>
</dbReference>